<feature type="binding site" description="in other chain" evidence="12">
    <location>
        <position position="314"/>
    </location>
    <ligand>
        <name>K(+)</name>
        <dbReference type="ChEBI" id="CHEBI:29103"/>
        <note>ligand shared between two tetrameric partners</note>
    </ligand>
</feature>
<dbReference type="FunFam" id="3.20.20.70:FF:000424">
    <property type="entry name" value="Inosine-5'-monophosphate dehydrogenase 2"/>
    <property type="match status" value="1"/>
</dbReference>
<dbReference type="CDD" id="cd04601">
    <property type="entry name" value="CBS_pair_IMPDH"/>
    <property type="match status" value="1"/>
</dbReference>
<dbReference type="PROSITE" id="PS51371">
    <property type="entry name" value="CBS"/>
    <property type="match status" value="2"/>
</dbReference>
<dbReference type="Pfam" id="PF00571">
    <property type="entry name" value="CBS"/>
    <property type="match status" value="1"/>
</dbReference>
<comment type="cofactor">
    <cofactor evidence="1">
        <name>K(+)</name>
        <dbReference type="ChEBI" id="CHEBI:29103"/>
    </cofactor>
</comment>
<dbReference type="EMBL" id="MZGT01000086">
    <property type="protein sequence ID" value="OPJ57740.1"/>
    <property type="molecule type" value="Genomic_DNA"/>
</dbReference>
<feature type="domain" description="CBS" evidence="14">
    <location>
        <begin position="103"/>
        <end position="163"/>
    </location>
</feature>
<feature type="domain" description="CBS" evidence="14">
    <location>
        <begin position="167"/>
        <end position="225"/>
    </location>
</feature>
<dbReference type="EC" id="1.1.1.205" evidence="15"/>
<dbReference type="STRING" id="225345.CLCHR_42470"/>
<dbReference type="InterPro" id="IPR015875">
    <property type="entry name" value="IMP_DH/GMP_Rdtase_CS"/>
</dbReference>
<feature type="binding site" description="in other chain" evidence="12">
    <location>
        <position position="316"/>
    </location>
    <ligand>
        <name>K(+)</name>
        <dbReference type="ChEBI" id="CHEBI:29103"/>
        <note>ligand shared between two tetrameric partners</note>
    </ligand>
</feature>
<dbReference type="SUPFAM" id="SSF54631">
    <property type="entry name" value="CBS-domain pair"/>
    <property type="match status" value="1"/>
</dbReference>
<dbReference type="GO" id="GO:0006183">
    <property type="term" value="P:GTP biosynthetic process"/>
    <property type="evidence" value="ECO:0007669"/>
    <property type="project" value="TreeGrafter"/>
</dbReference>
<dbReference type="InterPro" id="IPR046342">
    <property type="entry name" value="CBS_dom_sf"/>
</dbReference>
<dbReference type="InterPro" id="IPR000644">
    <property type="entry name" value="CBS_dom"/>
</dbReference>
<keyword evidence="7 15" id="KW-0560">Oxidoreductase</keyword>
<proteinExistence type="inferred from homology"/>
<dbReference type="InterPro" id="IPR001093">
    <property type="entry name" value="IMP_DH_GMPRt"/>
</dbReference>
<keyword evidence="4" id="KW-0332">GMP biosynthesis</keyword>
<evidence type="ECO:0000256" key="4">
    <source>
        <dbReference type="ARBA" id="ARBA00022749"/>
    </source>
</evidence>
<dbReference type="GO" id="GO:0046872">
    <property type="term" value="F:metal ion binding"/>
    <property type="evidence" value="ECO:0007669"/>
    <property type="project" value="UniProtKB-KW"/>
</dbReference>
<dbReference type="Gene3D" id="3.20.20.70">
    <property type="entry name" value="Aldolase class I"/>
    <property type="match status" value="1"/>
</dbReference>
<dbReference type="SUPFAM" id="SSF51412">
    <property type="entry name" value="Inosine monophosphate dehydrogenase (IMPDH)"/>
    <property type="match status" value="1"/>
</dbReference>
<evidence type="ECO:0000256" key="5">
    <source>
        <dbReference type="ARBA" id="ARBA00022755"/>
    </source>
</evidence>
<reference evidence="15 16" key="1">
    <citation type="submission" date="2017-03" db="EMBL/GenBank/DDBJ databases">
        <title>Genome sequence of Clostridium chromiireducens DSM 23318.</title>
        <authorList>
            <person name="Poehlein A."/>
            <person name="Daniel R."/>
        </authorList>
    </citation>
    <scope>NUCLEOTIDE SEQUENCE [LARGE SCALE GENOMIC DNA]</scope>
    <source>
        <strain evidence="15 16">DSM 23318</strain>
    </source>
</reference>
<dbReference type="RefSeq" id="WP_079441882.1">
    <property type="nucleotide sequence ID" value="NZ_MZGT01000086.1"/>
</dbReference>
<comment type="similarity">
    <text evidence="2">Belongs to the IMPDH/GMPR family.</text>
</comment>
<sequence>MAYYFNEPSHTFGEYLLVPGYSSTDCIPQNVSLKTPLVKFKKGEESSLSLNIPLVSAIMQSVSDDNMAVALAKEGGVSFIYGSQSIENEAAMVAKVKNYKSGFVTSDSNVKPDSTLAEIVDLKEKTGHSSVAVTEDGTPNGKLLGIVTSRDYRITRMDMSTKVSEFMTPFNELIYADANITLKEANNIIWDNKLNMLPLVDRDQKLKYMVFRKDYSANKENSSELIDSQKRYVVGAGINTRDYAERVPALINAGADVLCIDSSEGFSEWQKITIQYIHKNFGEHIKVGAGNVVDRDGFLFLAEAGADFVKVGIGGGSICITREQKGIGRGQATSLIDVVKARDEYFEKTGVYIPVCSDGGIVHDYHITLALAMGADFVMLGRYFSRFDESPTNKVNINGSYMKEYWGEGSNRARNWQRYDLGGDKKLSFEEGVDSYVPYAGSLKDNVTISLNKVKSTMCNCGALTIPELQKNAKMTLVSSTSIVEGSSHDVMLKDNTYNTQQ</sequence>
<accession>A0A1V4ICX8</accession>
<evidence type="ECO:0000256" key="9">
    <source>
        <dbReference type="ARBA" id="ARBA00023122"/>
    </source>
</evidence>
<keyword evidence="8 11" id="KW-0520">NAD</keyword>
<keyword evidence="16" id="KW-1185">Reference proteome</keyword>
<gene>
    <name evidence="15" type="primary">guaB_3</name>
    <name evidence="15" type="ORF">CLCHR_42470</name>
</gene>
<evidence type="ECO:0000256" key="13">
    <source>
        <dbReference type="PROSITE-ProRule" id="PRU00703"/>
    </source>
</evidence>
<evidence type="ECO:0000256" key="7">
    <source>
        <dbReference type="ARBA" id="ARBA00023002"/>
    </source>
</evidence>
<organism evidence="15 16">
    <name type="scientific">Clostridium chromiireducens</name>
    <dbReference type="NCBI Taxonomy" id="225345"/>
    <lineage>
        <taxon>Bacteria</taxon>
        <taxon>Bacillati</taxon>
        <taxon>Bacillota</taxon>
        <taxon>Clostridia</taxon>
        <taxon>Eubacteriales</taxon>
        <taxon>Clostridiaceae</taxon>
        <taxon>Clostridium</taxon>
    </lineage>
</organism>
<dbReference type="CDD" id="cd00381">
    <property type="entry name" value="IMPDH"/>
    <property type="match status" value="1"/>
</dbReference>
<evidence type="ECO:0000259" key="14">
    <source>
        <dbReference type="PROSITE" id="PS51371"/>
    </source>
</evidence>
<dbReference type="InterPro" id="IPR005990">
    <property type="entry name" value="IMP_DH"/>
</dbReference>
<dbReference type="SMART" id="SM00116">
    <property type="entry name" value="CBS"/>
    <property type="match status" value="2"/>
</dbReference>
<evidence type="ECO:0000313" key="16">
    <source>
        <dbReference type="Proteomes" id="UP000191056"/>
    </source>
</evidence>
<dbReference type="Pfam" id="PF00478">
    <property type="entry name" value="IMPDH"/>
    <property type="match status" value="1"/>
</dbReference>
<evidence type="ECO:0000256" key="8">
    <source>
        <dbReference type="ARBA" id="ARBA00023027"/>
    </source>
</evidence>
<keyword evidence="5" id="KW-0658">Purine biosynthesis</keyword>
<dbReference type="GO" id="GO:0003938">
    <property type="term" value="F:IMP dehydrogenase activity"/>
    <property type="evidence" value="ECO:0007669"/>
    <property type="project" value="UniProtKB-EC"/>
</dbReference>
<dbReference type="Proteomes" id="UP000191056">
    <property type="component" value="Unassembled WGS sequence"/>
</dbReference>
<dbReference type="InterPro" id="IPR013785">
    <property type="entry name" value="Aldolase_TIM"/>
</dbReference>
<evidence type="ECO:0000256" key="11">
    <source>
        <dbReference type="PIRSR" id="PIRSR000130-3"/>
    </source>
</evidence>
<evidence type="ECO:0000313" key="15">
    <source>
        <dbReference type="EMBL" id="OPJ57740.1"/>
    </source>
</evidence>
<evidence type="ECO:0000256" key="3">
    <source>
        <dbReference type="ARBA" id="ARBA00022723"/>
    </source>
</evidence>
<comment type="catalytic activity">
    <reaction evidence="10">
        <text>IMP + NAD(+) + H2O = XMP + NADH + H(+)</text>
        <dbReference type="Rhea" id="RHEA:11708"/>
        <dbReference type="ChEBI" id="CHEBI:15377"/>
        <dbReference type="ChEBI" id="CHEBI:15378"/>
        <dbReference type="ChEBI" id="CHEBI:57464"/>
        <dbReference type="ChEBI" id="CHEBI:57540"/>
        <dbReference type="ChEBI" id="CHEBI:57945"/>
        <dbReference type="ChEBI" id="CHEBI:58053"/>
        <dbReference type="EC" id="1.1.1.205"/>
    </reaction>
</comment>
<dbReference type="OrthoDB" id="9805398at2"/>
<evidence type="ECO:0000256" key="6">
    <source>
        <dbReference type="ARBA" id="ARBA00022958"/>
    </source>
</evidence>
<dbReference type="AlphaFoldDB" id="A0A1V4ICX8"/>
<dbReference type="PANTHER" id="PTHR11911:SF111">
    <property type="entry name" value="INOSINE-5'-MONOPHOSPHATE DEHYDROGENASE"/>
    <property type="match status" value="1"/>
</dbReference>
<evidence type="ECO:0000256" key="1">
    <source>
        <dbReference type="ARBA" id="ARBA00001958"/>
    </source>
</evidence>
<dbReference type="SMART" id="SM01240">
    <property type="entry name" value="IMPDH"/>
    <property type="match status" value="1"/>
</dbReference>
<evidence type="ECO:0000256" key="10">
    <source>
        <dbReference type="ARBA" id="ARBA00048028"/>
    </source>
</evidence>
<keyword evidence="6 12" id="KW-0630">Potassium</keyword>
<dbReference type="PIRSF" id="PIRSF000130">
    <property type="entry name" value="IMPDH"/>
    <property type="match status" value="1"/>
</dbReference>
<feature type="binding site" description="in other chain" evidence="12">
    <location>
        <position position="319"/>
    </location>
    <ligand>
        <name>K(+)</name>
        <dbReference type="ChEBI" id="CHEBI:29103"/>
        <note>ligand shared between two tetrameric partners</note>
    </ligand>
</feature>
<feature type="binding site" evidence="11">
    <location>
        <begin position="261"/>
        <end position="263"/>
    </location>
    <ligand>
        <name>NAD(+)</name>
        <dbReference type="ChEBI" id="CHEBI:57540"/>
    </ligand>
</feature>
<keyword evidence="9 13" id="KW-0129">CBS domain</keyword>
<evidence type="ECO:0000256" key="2">
    <source>
        <dbReference type="ARBA" id="ARBA00005502"/>
    </source>
</evidence>
<protein>
    <submittedName>
        <fullName evidence="15">Inosine-5'-monophosphate dehydrogenase</fullName>
        <ecNumber evidence="15">1.1.1.205</ecNumber>
    </submittedName>
</protein>
<name>A0A1V4ICX8_9CLOT</name>
<feature type="binding site" evidence="11">
    <location>
        <begin position="312"/>
        <end position="314"/>
    </location>
    <ligand>
        <name>NAD(+)</name>
        <dbReference type="ChEBI" id="CHEBI:57540"/>
    </ligand>
</feature>
<evidence type="ECO:0000256" key="12">
    <source>
        <dbReference type="PIRSR" id="PIRSR000130-4"/>
    </source>
</evidence>
<comment type="caution">
    <text evidence="15">The sequence shown here is derived from an EMBL/GenBank/DDBJ whole genome shotgun (WGS) entry which is preliminary data.</text>
</comment>
<dbReference type="GO" id="GO:0006177">
    <property type="term" value="P:GMP biosynthetic process"/>
    <property type="evidence" value="ECO:0007669"/>
    <property type="project" value="UniProtKB-KW"/>
</dbReference>
<keyword evidence="3" id="KW-0479">Metal-binding</keyword>
<dbReference type="PANTHER" id="PTHR11911">
    <property type="entry name" value="INOSINE-5-MONOPHOSPHATE DEHYDROGENASE RELATED"/>
    <property type="match status" value="1"/>
</dbReference>
<dbReference type="PROSITE" id="PS00487">
    <property type="entry name" value="IMP_DH_GMP_RED"/>
    <property type="match status" value="1"/>
</dbReference>
<dbReference type="NCBIfam" id="NF005493">
    <property type="entry name" value="PRK07107.1"/>
    <property type="match status" value="1"/>
</dbReference>